<keyword evidence="5" id="KW-1185">Reference proteome</keyword>
<dbReference type="RefSeq" id="WP_042623945.1">
    <property type="nucleotide sequence ID" value="NZ_CP002580.1"/>
</dbReference>
<feature type="domain" description="Glycosyl transferase family 1" evidence="3">
    <location>
        <begin position="815"/>
        <end position="971"/>
    </location>
</feature>
<dbReference type="PANTHER" id="PTHR46401">
    <property type="entry name" value="GLYCOSYLTRANSFERASE WBBK-RELATED"/>
    <property type="match status" value="1"/>
</dbReference>
<accession>A0A0B6RVT5</accession>
<evidence type="ECO:0000256" key="2">
    <source>
        <dbReference type="SAM" id="MobiDB-lite"/>
    </source>
</evidence>
<dbReference type="AlphaFoldDB" id="A0A0B6RVT5"/>
<name>A0A0B6RVT5_BURPL</name>
<dbReference type="InterPro" id="IPR001296">
    <property type="entry name" value="Glyco_trans_1"/>
</dbReference>
<dbReference type="HOGENOM" id="CLU_304156_0_0_4"/>
<keyword evidence="1 4" id="KW-0808">Transferase</keyword>
<feature type="region of interest" description="Disordered" evidence="2">
    <location>
        <begin position="109"/>
        <end position="143"/>
    </location>
</feature>
<dbReference type="GO" id="GO:0016757">
    <property type="term" value="F:glycosyltransferase activity"/>
    <property type="evidence" value="ECO:0007669"/>
    <property type="project" value="InterPro"/>
</dbReference>
<dbReference type="Gene3D" id="3.40.50.2000">
    <property type="entry name" value="Glycogen Phosphorylase B"/>
    <property type="match status" value="2"/>
</dbReference>
<dbReference type="Pfam" id="PF00534">
    <property type="entry name" value="Glycos_transf_1"/>
    <property type="match status" value="2"/>
</dbReference>
<feature type="compositionally biased region" description="Low complexity" evidence="2">
    <location>
        <begin position="110"/>
        <end position="128"/>
    </location>
</feature>
<dbReference type="KEGG" id="bgp:BGL_1c06390"/>
<sequence>MSQHTNFPDSLQSVITVDMLLALDGRQFIEQAYQTLLGRAPDAGGFLHYSAMLTRSAGKLRVLADLRQSDEGLRYAAAVHGLDERIARHRRHMRSPLQRVLTLLEPRPAARPAAQGASAQSPAPASVTPQPPAPAPQPQAPVVPPAVVASGKVGTARVSKGGTPTFWFDLTTSMEWTGGVVGIVRAELEIAYGLKKIDPAVRFSMQKGNGFVEIPEAQLGWLFDADNVVDAYMHFFDRYRAAGATEASKARNIVIDLPEPSSLHHPYGAGDVVVSVGWMDSQKEAYFERVKAAFPEFFVVYLVYDIILLRPETRHLYSEIGQNKFEGYLKWISENVDFMLFGGETAKRDTRELQARMKWPSPPGQAVKFGSDIVKLADSGNDEAVLREIGITGPFIITVGSIEPRKNHDTLYRAYLIAQTEQLEGMPQLVICGRVLGQVGDLVDSLDRDPRLVGKVIRLSPTDKQLAVLYKHCRFTALPTLYEGWSLTLPESLSQHKFCLSADTPPLREIGRDLVDYVAPWDARSWAEKIHHYANDDAALRAYQQRIVLDWTITTWRDTARAIHENVNRFVVEQRVPARKPPEIWMDLSLTYLHWQGGVNGIIRAELTLARHLHELAPKTHYFAQDGGHMFEIPHDMLLWLFNDDDLSTAYQHFNDFWNHHERQGSGFRSPFRATGGVHADHPALLEAFPENSIVFFAGIEWEQKLMSAAARASREHEAVIASQLVYDLTPLLVPHLHQPETCEGYERFFEFASQQFDQIVYGGRTALRDGERIQRAHGWNTPRSDFVEFGSDINVVKESEPEHDQAVLERLGVGRDFVMTVGTIQPRKNHDTLYKAYVTLFERGVTELPKLVFVGKEGWKSTDFLTILRADARMKDRIVMVSPTDEELDVLYRHCRFTLLPSFYEGWSLTLPESLSYGKFCLTADTDPLRETGRDLVEYVDPHDTFAWAERIGHYLSHPREVERYEQRIRAEWKPRSWKDATKMLLDALYAAHAEKLRASLAAKAAKPVTDAAGKGKATGQGTGAAAN</sequence>
<reference evidence="5" key="1">
    <citation type="submission" date="2011-03" db="EMBL/GenBank/DDBJ databases">
        <authorList>
            <person name="Voget S."/>
            <person name="Streit W.R."/>
            <person name="Jaeger K.E."/>
            <person name="Daniel R."/>
        </authorList>
    </citation>
    <scope>NUCLEOTIDE SEQUENCE [LARGE SCALE GENOMIC DNA]</scope>
    <source>
        <strain evidence="5">PG1</strain>
    </source>
</reference>
<dbReference type="Proteomes" id="UP000031838">
    <property type="component" value="Chromosome 1"/>
</dbReference>
<protein>
    <submittedName>
        <fullName evidence="4">Glycosyl transferase, group 1</fullName>
    </submittedName>
</protein>
<organism evidence="4 5">
    <name type="scientific">Burkholderia plantarii</name>
    <dbReference type="NCBI Taxonomy" id="41899"/>
    <lineage>
        <taxon>Bacteria</taxon>
        <taxon>Pseudomonadati</taxon>
        <taxon>Pseudomonadota</taxon>
        <taxon>Betaproteobacteria</taxon>
        <taxon>Burkholderiales</taxon>
        <taxon>Burkholderiaceae</taxon>
        <taxon>Burkholderia</taxon>
    </lineage>
</organism>
<evidence type="ECO:0000256" key="1">
    <source>
        <dbReference type="ARBA" id="ARBA00022679"/>
    </source>
</evidence>
<feature type="domain" description="Glycosyl transferase family 1" evidence="3">
    <location>
        <begin position="393"/>
        <end position="539"/>
    </location>
</feature>
<feature type="compositionally biased region" description="Pro residues" evidence="2">
    <location>
        <begin position="129"/>
        <end position="143"/>
    </location>
</feature>
<proteinExistence type="predicted"/>
<evidence type="ECO:0000313" key="5">
    <source>
        <dbReference type="Proteomes" id="UP000031838"/>
    </source>
</evidence>
<reference evidence="4 5" key="2">
    <citation type="journal article" date="2016" name="Appl. Microbiol. Biotechnol.">
        <title>Mutations improving production and secretion of extracellular lipase by Burkholderia glumae PG1.</title>
        <authorList>
            <person name="Knapp A."/>
            <person name="Voget S."/>
            <person name="Gao R."/>
            <person name="Zaburannyi N."/>
            <person name="Krysciak D."/>
            <person name="Breuer M."/>
            <person name="Hauer B."/>
            <person name="Streit W.R."/>
            <person name="Muller R."/>
            <person name="Daniel R."/>
            <person name="Jaeger K.E."/>
        </authorList>
    </citation>
    <scope>NUCLEOTIDE SEQUENCE [LARGE SCALE GENOMIC DNA]</scope>
    <source>
        <strain evidence="4 5">PG1</strain>
    </source>
</reference>
<evidence type="ECO:0000313" key="4">
    <source>
        <dbReference type="EMBL" id="AJK45175.1"/>
    </source>
</evidence>
<dbReference type="EMBL" id="CP002580">
    <property type="protein sequence ID" value="AJK45175.1"/>
    <property type="molecule type" value="Genomic_DNA"/>
</dbReference>
<evidence type="ECO:0000259" key="3">
    <source>
        <dbReference type="Pfam" id="PF00534"/>
    </source>
</evidence>
<dbReference type="SUPFAM" id="SSF53756">
    <property type="entry name" value="UDP-Glycosyltransferase/glycogen phosphorylase"/>
    <property type="match status" value="2"/>
</dbReference>
<dbReference type="PANTHER" id="PTHR46401:SF2">
    <property type="entry name" value="GLYCOSYLTRANSFERASE WBBK-RELATED"/>
    <property type="match status" value="1"/>
</dbReference>
<gene>
    <name evidence="4" type="primary">wbpX</name>
    <name evidence="4" type="ORF">BGL_1c06390</name>
</gene>